<feature type="domain" description="Zinc finger C2H2 LYAR-type" evidence="14">
    <location>
        <begin position="159"/>
        <end position="186"/>
    </location>
</feature>
<dbReference type="GO" id="GO:0003677">
    <property type="term" value="F:DNA binding"/>
    <property type="evidence" value="ECO:0007669"/>
    <property type="project" value="InterPro"/>
</dbReference>
<sequence>MPAPAPASSAAALSASSPAEARRSGAEGAAGRPRRRRGAAGAGAGRRAQARAVALSGLTWWPGEPRGWGLRGEPGVGGIGNRCLPSDRFGAGRKARGRGESWWERYGLCLCGGEGSCPFERSCRLVTNMVVFTCNACGESVKKAQVEKHVNICRNCQCLSCMDCGKDFWGDDYKDHVKCVSEDQKYGGKDFEAKANKGDAKQQAWIQKIHEVMKKPNVNPKVRNILEQMRIFDNIPRKKVKFQNWMKNSLRITDSTLQDQVWDIFSEATRDVSGKKEHDKPQQKEEVQSAESGEKTVAKENGVTDDKTERKKNKRERKEERQKNNKKEKKELKLENQPASSETKKNKKSKKGKESLENEFEINGNGHQNEIEEETNRKKRKHKHAEEEPHITKKRMKTESISEDMETENTNGNEETVGTDKGKFNWKGTIKAVLKQAPDNEISIKKLRKKVIAQYYAVAGEHHKSEEDILVIFNKKVNNNPKFKVLKDKVKLLKSHVMKS</sequence>
<dbReference type="GO" id="GO:0006364">
    <property type="term" value="P:rRNA processing"/>
    <property type="evidence" value="ECO:0007669"/>
    <property type="project" value="TreeGrafter"/>
</dbReference>
<evidence type="ECO:0000256" key="10">
    <source>
        <dbReference type="ARBA" id="ARBA00063961"/>
    </source>
</evidence>
<keyword evidence="6 12" id="KW-0863">Zinc-finger</keyword>
<feature type="region of interest" description="Disordered" evidence="13">
    <location>
        <begin position="270"/>
        <end position="422"/>
    </location>
</feature>
<evidence type="ECO:0000256" key="8">
    <source>
        <dbReference type="ARBA" id="ARBA00023054"/>
    </source>
</evidence>
<dbReference type="PANTHER" id="PTHR13100">
    <property type="entry name" value="CELL GROWTH-REGULATING NUCLEOLAR PROTEIN LYAR"/>
    <property type="match status" value="1"/>
</dbReference>
<dbReference type="InterPro" id="IPR058719">
    <property type="entry name" value="WHD_LYAR"/>
</dbReference>
<evidence type="ECO:0000256" key="6">
    <source>
        <dbReference type="ARBA" id="ARBA00022771"/>
    </source>
</evidence>
<dbReference type="Pfam" id="PF25879">
    <property type="entry name" value="WHD_LYAR"/>
    <property type="match status" value="1"/>
</dbReference>
<evidence type="ECO:0000313" key="18">
    <source>
        <dbReference type="Proteomes" id="UP000694521"/>
    </source>
</evidence>
<dbReference type="SUPFAM" id="SSF57667">
    <property type="entry name" value="beta-beta-alpha zinc fingers"/>
    <property type="match status" value="2"/>
</dbReference>
<evidence type="ECO:0000256" key="1">
    <source>
        <dbReference type="ARBA" id="ARBA00004123"/>
    </source>
</evidence>
<evidence type="ECO:0000256" key="2">
    <source>
        <dbReference type="ARBA" id="ARBA00004496"/>
    </source>
</evidence>
<keyword evidence="5" id="KW-0677">Repeat</keyword>
<dbReference type="AlphaFoldDB" id="A0A8B9DBX8"/>
<evidence type="ECO:0000256" key="12">
    <source>
        <dbReference type="PROSITE-ProRule" id="PRU01145"/>
    </source>
</evidence>
<evidence type="ECO:0000259" key="15">
    <source>
        <dbReference type="Pfam" id="PF17848"/>
    </source>
</evidence>
<feature type="region of interest" description="Disordered" evidence="13">
    <location>
        <begin position="1"/>
        <end position="45"/>
    </location>
</feature>
<protein>
    <recommendedName>
        <fullName evidence="11">Cell growth-regulating nucleolar protein</fullName>
    </recommendedName>
</protein>
<dbReference type="PANTHER" id="PTHR13100:SF10">
    <property type="entry name" value="CELL GROWTH-REGULATING NUCLEOLAR PROTEIN"/>
    <property type="match status" value="1"/>
</dbReference>
<dbReference type="Pfam" id="PF08790">
    <property type="entry name" value="zf-LYAR"/>
    <property type="match status" value="1"/>
</dbReference>
<feature type="compositionally biased region" description="Basic and acidic residues" evidence="13">
    <location>
        <begin position="270"/>
        <end position="309"/>
    </location>
</feature>
<dbReference type="Pfam" id="PF17848">
    <property type="entry name" value="Zn_ribbon_ACC"/>
    <property type="match status" value="1"/>
</dbReference>
<reference evidence="17" key="2">
    <citation type="submission" date="2025-09" db="UniProtKB">
        <authorList>
            <consortium name="Ensembl"/>
        </authorList>
    </citation>
    <scope>IDENTIFICATION</scope>
</reference>
<dbReference type="Ensembl" id="ENSACDT00005005049.1">
    <property type="protein sequence ID" value="ENSACDP00005004176.1"/>
    <property type="gene ID" value="ENSACDG00005003066.1"/>
</dbReference>
<keyword evidence="8" id="KW-0175">Coiled coil</keyword>
<dbReference type="Proteomes" id="UP000694521">
    <property type="component" value="Unplaced"/>
</dbReference>
<accession>A0A8B9DBX8</accession>
<proteinExistence type="predicted"/>
<feature type="domain" description="Cell growth-regulating nucleolar protein-like winged helix" evidence="16">
    <location>
        <begin position="421"/>
        <end position="494"/>
    </location>
</feature>
<feature type="compositionally biased region" description="Low complexity" evidence="13">
    <location>
        <begin position="1"/>
        <end position="19"/>
    </location>
</feature>
<dbReference type="FunFam" id="3.30.1490.490:FF:000001">
    <property type="entry name" value="cell growth-regulating nucleolar protein-like"/>
    <property type="match status" value="1"/>
</dbReference>
<evidence type="ECO:0000256" key="5">
    <source>
        <dbReference type="ARBA" id="ARBA00022737"/>
    </source>
</evidence>
<keyword evidence="18" id="KW-1185">Reference proteome</keyword>
<dbReference type="InterPro" id="IPR041010">
    <property type="entry name" value="Znf-ACC"/>
</dbReference>
<dbReference type="InterPro" id="IPR036236">
    <property type="entry name" value="Znf_C2H2_sf"/>
</dbReference>
<evidence type="ECO:0000256" key="13">
    <source>
        <dbReference type="SAM" id="MobiDB-lite"/>
    </source>
</evidence>
<keyword evidence="7" id="KW-0862">Zinc</keyword>
<comment type="subunit">
    <text evidence="10">Interacts with PRMT5; this interaction is direct. Interacts with GNL2 and RPL23A. Interacts with nucleolin/NCL; this interaction is direct. Interacts with phosphorylated IRF3; this interaction impairs IRF3 DNA-binding activity.</text>
</comment>
<dbReference type="PROSITE" id="PS51804">
    <property type="entry name" value="ZF_C2HC_LYAR"/>
    <property type="match status" value="2"/>
</dbReference>
<feature type="compositionally biased region" description="Basic and acidic residues" evidence="13">
    <location>
        <begin position="316"/>
        <end position="334"/>
    </location>
</feature>
<dbReference type="Gene3D" id="1.10.10.2100">
    <property type="match status" value="1"/>
</dbReference>
<feature type="domain" description="Acetyl-coA carboxylase zinc finger" evidence="15">
    <location>
        <begin position="132"/>
        <end position="156"/>
    </location>
</feature>
<dbReference type="InterPro" id="IPR039999">
    <property type="entry name" value="LYAR"/>
</dbReference>
<evidence type="ECO:0000259" key="14">
    <source>
        <dbReference type="Pfam" id="PF08790"/>
    </source>
</evidence>
<evidence type="ECO:0000256" key="9">
    <source>
        <dbReference type="ARBA" id="ARBA00023242"/>
    </source>
</evidence>
<name>A0A8B9DBX8_ANSCY</name>
<dbReference type="GO" id="GO:0005737">
    <property type="term" value="C:cytoplasm"/>
    <property type="evidence" value="ECO:0007669"/>
    <property type="project" value="UniProtKB-SubCell"/>
</dbReference>
<evidence type="ECO:0000256" key="3">
    <source>
        <dbReference type="ARBA" id="ARBA00004504"/>
    </source>
</evidence>
<comment type="subcellular location">
    <subcellularLocation>
        <location evidence="3">Cell projection</location>
        <location evidence="3">Cilium</location>
        <location evidence="3">Photoreceptor outer segment</location>
    </subcellularLocation>
    <subcellularLocation>
        <location evidence="2">Cytoplasm</location>
    </subcellularLocation>
    <subcellularLocation>
        <location evidence="1">Nucleus</location>
    </subcellularLocation>
</comment>
<dbReference type="InterPro" id="IPR014898">
    <property type="entry name" value="Znf_C2H2_LYAR"/>
</dbReference>
<evidence type="ECO:0000313" key="17">
    <source>
        <dbReference type="Ensembl" id="ENSACDP00005004176.1"/>
    </source>
</evidence>
<keyword evidence="4" id="KW-0479">Metal-binding</keyword>
<reference evidence="17" key="1">
    <citation type="submission" date="2025-08" db="UniProtKB">
        <authorList>
            <consortium name="Ensembl"/>
        </authorList>
    </citation>
    <scope>IDENTIFICATION</scope>
</reference>
<evidence type="ECO:0000259" key="16">
    <source>
        <dbReference type="Pfam" id="PF25879"/>
    </source>
</evidence>
<organism evidence="17 18">
    <name type="scientific">Anser cygnoides</name>
    <name type="common">Swan goose</name>
    <dbReference type="NCBI Taxonomy" id="8845"/>
    <lineage>
        <taxon>Eukaryota</taxon>
        <taxon>Metazoa</taxon>
        <taxon>Chordata</taxon>
        <taxon>Craniata</taxon>
        <taxon>Vertebrata</taxon>
        <taxon>Euteleostomi</taxon>
        <taxon>Archelosauria</taxon>
        <taxon>Archosauria</taxon>
        <taxon>Dinosauria</taxon>
        <taxon>Saurischia</taxon>
        <taxon>Theropoda</taxon>
        <taxon>Coelurosauria</taxon>
        <taxon>Aves</taxon>
        <taxon>Neognathae</taxon>
        <taxon>Galloanserae</taxon>
        <taxon>Anseriformes</taxon>
        <taxon>Anatidae</taxon>
        <taxon>Anserinae</taxon>
        <taxon>Anser</taxon>
    </lineage>
</organism>
<dbReference type="FunFam" id="1.10.10.2100:FF:000002">
    <property type="entry name" value="cell growth-regulating nucleolar protein-like"/>
    <property type="match status" value="1"/>
</dbReference>
<dbReference type="GO" id="GO:0000122">
    <property type="term" value="P:negative regulation of transcription by RNA polymerase II"/>
    <property type="evidence" value="ECO:0007669"/>
    <property type="project" value="TreeGrafter"/>
</dbReference>
<dbReference type="GO" id="GO:0001750">
    <property type="term" value="C:photoreceptor outer segment"/>
    <property type="evidence" value="ECO:0007669"/>
    <property type="project" value="UniProtKB-SubCell"/>
</dbReference>
<evidence type="ECO:0000256" key="7">
    <source>
        <dbReference type="ARBA" id="ARBA00022833"/>
    </source>
</evidence>
<dbReference type="GO" id="GO:0008270">
    <property type="term" value="F:zinc ion binding"/>
    <property type="evidence" value="ECO:0007669"/>
    <property type="project" value="UniProtKB-KW"/>
</dbReference>
<dbReference type="GO" id="GO:0005730">
    <property type="term" value="C:nucleolus"/>
    <property type="evidence" value="ECO:0007669"/>
    <property type="project" value="TreeGrafter"/>
</dbReference>
<evidence type="ECO:0000256" key="11">
    <source>
        <dbReference type="ARBA" id="ARBA00069216"/>
    </source>
</evidence>
<dbReference type="Gene3D" id="3.30.1490.490">
    <property type="match status" value="1"/>
</dbReference>
<evidence type="ECO:0000256" key="4">
    <source>
        <dbReference type="ARBA" id="ARBA00022723"/>
    </source>
</evidence>
<keyword evidence="9" id="KW-0539">Nucleus</keyword>